<keyword evidence="1" id="KW-0560">Oxidoreductase</keyword>
<gene>
    <name evidence="1" type="ORF">D5F53_07475</name>
</gene>
<evidence type="ECO:0000313" key="1">
    <source>
        <dbReference type="EMBL" id="AYB43135.1"/>
    </source>
</evidence>
<dbReference type="Pfam" id="PF05721">
    <property type="entry name" value="PhyH"/>
    <property type="match status" value="1"/>
</dbReference>
<dbReference type="GO" id="GO:0016706">
    <property type="term" value="F:2-oxoglutarate-dependent dioxygenase activity"/>
    <property type="evidence" value="ECO:0007669"/>
    <property type="project" value="UniProtKB-ARBA"/>
</dbReference>
<dbReference type="SUPFAM" id="SSF51197">
    <property type="entry name" value="Clavaminate synthase-like"/>
    <property type="match status" value="1"/>
</dbReference>
<sequence length="262" mass="29512">MLNPVVSAGAFTELDKFMFESWGYFVIPNVLSKEEVKECLQASIRLHEAAGTVGWGQVGRGYESEHALENLMDHPSVLPKIRGLLGDRFIMQSGWNTMQPARGRMGGWHQDGSSAFDFKNLGYPVPLIQLRASFLLTDQEEPGMGNMELIPGSHRSLVPLPDSIRTANSGTPISHVICASAGSVLVFHNAVWHRAYEHNWDYDRYTMHYIYSPPWVKPSDRFHNDVNFMQRTTPVRRALMGDFSRPDAPFGASYTPPPFEDN</sequence>
<reference evidence="1 2" key="1">
    <citation type="submission" date="2018-09" db="EMBL/GenBank/DDBJ databases">
        <title>Genome Sequence of Paenibacillus lautus Strain E7593-69, Azo Dye-Degrading Bacteria, Isolated from Commercial Tattoo Inks.</title>
        <authorList>
            <person name="Nho S.W."/>
            <person name="Kim S.-J."/>
            <person name="Kweon O."/>
            <person name="Cerniglia C.E."/>
        </authorList>
    </citation>
    <scope>NUCLEOTIDE SEQUENCE [LARGE SCALE GENOMIC DNA]</scope>
    <source>
        <strain evidence="1 2">E7593-69</strain>
    </source>
</reference>
<keyword evidence="1" id="KW-0223">Dioxygenase</keyword>
<dbReference type="AlphaFoldDB" id="A0A385TPU8"/>
<name>A0A385TPU8_PAELA</name>
<dbReference type="KEGG" id="plw:D5F53_07475"/>
<dbReference type="GO" id="GO:0005506">
    <property type="term" value="F:iron ion binding"/>
    <property type="evidence" value="ECO:0007669"/>
    <property type="project" value="UniProtKB-ARBA"/>
</dbReference>
<evidence type="ECO:0000313" key="2">
    <source>
        <dbReference type="Proteomes" id="UP000266552"/>
    </source>
</evidence>
<dbReference type="InterPro" id="IPR008775">
    <property type="entry name" value="Phytyl_CoA_dOase-like"/>
</dbReference>
<protein>
    <submittedName>
        <fullName evidence="1">Phytanoyl-CoA dioxygenase</fullName>
    </submittedName>
</protein>
<proteinExistence type="predicted"/>
<keyword evidence="2" id="KW-1185">Reference proteome</keyword>
<dbReference type="Gene3D" id="2.60.120.620">
    <property type="entry name" value="q2cbj1_9rhob like domain"/>
    <property type="match status" value="1"/>
</dbReference>
<dbReference type="PANTHER" id="PTHR20883:SF48">
    <property type="entry name" value="ECTOINE DIOXYGENASE"/>
    <property type="match status" value="1"/>
</dbReference>
<dbReference type="PANTHER" id="PTHR20883">
    <property type="entry name" value="PHYTANOYL-COA DIOXYGENASE DOMAIN CONTAINING 1"/>
    <property type="match status" value="1"/>
</dbReference>
<dbReference type="EMBL" id="CP032412">
    <property type="protein sequence ID" value="AYB43135.1"/>
    <property type="molecule type" value="Genomic_DNA"/>
</dbReference>
<accession>A0A385TPU8</accession>
<dbReference type="RefSeq" id="WP_119847162.1">
    <property type="nucleotide sequence ID" value="NZ_CP032412.1"/>
</dbReference>
<organism evidence="1 2">
    <name type="scientific">Paenibacillus lautus</name>
    <name type="common">Bacillus lautus</name>
    <dbReference type="NCBI Taxonomy" id="1401"/>
    <lineage>
        <taxon>Bacteria</taxon>
        <taxon>Bacillati</taxon>
        <taxon>Bacillota</taxon>
        <taxon>Bacilli</taxon>
        <taxon>Bacillales</taxon>
        <taxon>Paenibacillaceae</taxon>
        <taxon>Paenibacillus</taxon>
    </lineage>
</organism>
<dbReference type="Proteomes" id="UP000266552">
    <property type="component" value="Chromosome"/>
</dbReference>